<evidence type="ECO:0000313" key="3">
    <source>
        <dbReference type="Proteomes" id="UP001583193"/>
    </source>
</evidence>
<evidence type="ECO:0000259" key="1">
    <source>
        <dbReference type="Pfam" id="PF13409"/>
    </source>
</evidence>
<feature type="domain" description="GST N-terminal" evidence="1">
    <location>
        <begin position="46"/>
        <end position="147"/>
    </location>
</feature>
<sequence>MAPSNLWNERGELQRPATQFRDFISNDANARFPPEKGRYHLYVSYACPWAHRTLIVRKLKGLEDLITVTVVHYHMSLTDSWRFYTDEDETDDEDCCPDPLHTDTERLKELYLKAQPDYDGRFSVPVLWDRKLETIVSNESSEIIRMMYSAFDQLLPPKFQQVDLYPQVLRQEIDQTNEWTYDYINNGV</sequence>
<dbReference type="InterPro" id="IPR004045">
    <property type="entry name" value="Glutathione_S-Trfase_N"/>
</dbReference>
<protein>
    <submittedName>
        <fullName evidence="2">S-glutathionyl-(Chloro)hydroquinone reductase</fullName>
        <ecNumber evidence="2">1.8.5.7</ecNumber>
    </submittedName>
</protein>
<dbReference type="InterPro" id="IPR016639">
    <property type="entry name" value="GST_Omega/GSH"/>
</dbReference>
<keyword evidence="2" id="KW-0560">Oxidoreductase</keyword>
<dbReference type="PANTHER" id="PTHR32419">
    <property type="entry name" value="GLUTATHIONYL-HYDROQUINONE REDUCTASE"/>
    <property type="match status" value="1"/>
</dbReference>
<accession>A0ABR3X773</accession>
<evidence type="ECO:0000313" key="2">
    <source>
        <dbReference type="EMBL" id="KAL1871773.1"/>
    </source>
</evidence>
<dbReference type="EC" id="1.8.5.7" evidence="2"/>
<dbReference type="EMBL" id="JAVDPF010000026">
    <property type="protein sequence ID" value="KAL1871773.1"/>
    <property type="molecule type" value="Genomic_DNA"/>
</dbReference>
<dbReference type="Gene3D" id="3.40.30.10">
    <property type="entry name" value="Glutaredoxin"/>
    <property type="match status" value="1"/>
</dbReference>
<organism evidence="2 3">
    <name type="scientific">Paecilomyces lecythidis</name>
    <dbReference type="NCBI Taxonomy" id="3004212"/>
    <lineage>
        <taxon>Eukaryota</taxon>
        <taxon>Fungi</taxon>
        <taxon>Dikarya</taxon>
        <taxon>Ascomycota</taxon>
        <taxon>Pezizomycotina</taxon>
        <taxon>Eurotiomycetes</taxon>
        <taxon>Eurotiomycetidae</taxon>
        <taxon>Eurotiales</taxon>
        <taxon>Thermoascaceae</taxon>
        <taxon>Paecilomyces</taxon>
    </lineage>
</organism>
<dbReference type="Proteomes" id="UP001583193">
    <property type="component" value="Unassembled WGS sequence"/>
</dbReference>
<dbReference type="GO" id="GO:0016491">
    <property type="term" value="F:oxidoreductase activity"/>
    <property type="evidence" value="ECO:0007669"/>
    <property type="project" value="UniProtKB-KW"/>
</dbReference>
<proteinExistence type="predicted"/>
<gene>
    <name evidence="2" type="primary">ECM4_2</name>
    <name evidence="2" type="ORF">Plec18167_006923</name>
</gene>
<dbReference type="PANTHER" id="PTHR32419:SF6">
    <property type="entry name" value="GLUTATHIONE S-TRANSFERASE OMEGA-LIKE 1-RELATED"/>
    <property type="match status" value="1"/>
</dbReference>
<dbReference type="SUPFAM" id="SSF52833">
    <property type="entry name" value="Thioredoxin-like"/>
    <property type="match status" value="1"/>
</dbReference>
<name>A0ABR3X773_9EURO</name>
<comment type="caution">
    <text evidence="2">The sequence shown here is derived from an EMBL/GenBank/DDBJ whole genome shotgun (WGS) entry which is preliminary data.</text>
</comment>
<reference evidence="2 3" key="1">
    <citation type="journal article" date="2024" name="IMA Fungus">
        <title>IMA Genome - F19 : A genome assembly and annotation guide to empower mycologists, including annotated draft genome sequences of Ceratocystis pirilliformis, Diaporthe australafricana, Fusarium ophioides, Paecilomyces lecythidis, and Sporothrix stenoceras.</title>
        <authorList>
            <person name="Aylward J."/>
            <person name="Wilson A.M."/>
            <person name="Visagie C.M."/>
            <person name="Spraker J."/>
            <person name="Barnes I."/>
            <person name="Buitendag C."/>
            <person name="Ceriani C."/>
            <person name="Del Mar Angel L."/>
            <person name="du Plessis D."/>
            <person name="Fuchs T."/>
            <person name="Gasser K."/>
            <person name="Kramer D."/>
            <person name="Li W."/>
            <person name="Munsamy K."/>
            <person name="Piso A."/>
            <person name="Price J.L."/>
            <person name="Sonnekus B."/>
            <person name="Thomas C."/>
            <person name="van der Nest A."/>
            <person name="van Dijk A."/>
            <person name="van Heerden A."/>
            <person name="van Vuuren N."/>
            <person name="Yilmaz N."/>
            <person name="Duong T.A."/>
            <person name="van der Merwe N.A."/>
            <person name="Wingfield M.J."/>
            <person name="Wingfield B.D."/>
        </authorList>
    </citation>
    <scope>NUCLEOTIDE SEQUENCE [LARGE SCALE GENOMIC DNA]</scope>
    <source>
        <strain evidence="2 3">CMW 18167</strain>
    </source>
</reference>
<dbReference type="Pfam" id="PF13409">
    <property type="entry name" value="GST_N_2"/>
    <property type="match status" value="1"/>
</dbReference>
<keyword evidence="3" id="KW-1185">Reference proteome</keyword>
<dbReference type="InterPro" id="IPR036249">
    <property type="entry name" value="Thioredoxin-like_sf"/>
</dbReference>